<accession>A0A8J9VE28</accession>
<evidence type="ECO:0000313" key="4">
    <source>
        <dbReference type="EMBL" id="CAH1232430.1"/>
    </source>
</evidence>
<proteinExistence type="predicted"/>
<dbReference type="OrthoDB" id="433501at2759"/>
<evidence type="ECO:0000256" key="1">
    <source>
        <dbReference type="ARBA" id="ARBA00022614"/>
    </source>
</evidence>
<feature type="region of interest" description="Disordered" evidence="3">
    <location>
        <begin position="664"/>
        <end position="772"/>
    </location>
</feature>
<name>A0A8J9VE28_BRALA</name>
<dbReference type="Pfam" id="PF14580">
    <property type="entry name" value="LRR_9"/>
    <property type="match status" value="1"/>
</dbReference>
<feature type="region of interest" description="Disordered" evidence="3">
    <location>
        <begin position="498"/>
        <end position="522"/>
    </location>
</feature>
<evidence type="ECO:0000256" key="3">
    <source>
        <dbReference type="SAM" id="MobiDB-lite"/>
    </source>
</evidence>
<dbReference type="EMBL" id="OV696686">
    <property type="protein sequence ID" value="CAH1232430.1"/>
    <property type="molecule type" value="Genomic_DNA"/>
</dbReference>
<organism evidence="4 5">
    <name type="scientific">Branchiostoma lanceolatum</name>
    <name type="common">Common lancelet</name>
    <name type="synonym">Amphioxus lanceolatum</name>
    <dbReference type="NCBI Taxonomy" id="7740"/>
    <lineage>
        <taxon>Eukaryota</taxon>
        <taxon>Metazoa</taxon>
        <taxon>Chordata</taxon>
        <taxon>Cephalochordata</taxon>
        <taxon>Leptocardii</taxon>
        <taxon>Amphioxiformes</taxon>
        <taxon>Branchiostomatidae</taxon>
        <taxon>Branchiostoma</taxon>
    </lineage>
</organism>
<feature type="region of interest" description="Disordered" evidence="3">
    <location>
        <begin position="581"/>
        <end position="637"/>
    </location>
</feature>
<protein>
    <submittedName>
        <fullName evidence="4">DNAAF1 protein</fullName>
    </submittedName>
</protein>
<feature type="compositionally biased region" description="Basic residues" evidence="3">
    <location>
        <begin position="680"/>
        <end position="693"/>
    </location>
</feature>
<evidence type="ECO:0000313" key="5">
    <source>
        <dbReference type="Proteomes" id="UP000838412"/>
    </source>
</evidence>
<dbReference type="Gene3D" id="3.80.10.10">
    <property type="entry name" value="Ribonuclease Inhibitor"/>
    <property type="match status" value="2"/>
</dbReference>
<dbReference type="Proteomes" id="UP000838412">
    <property type="component" value="Chromosome 1"/>
</dbReference>
<dbReference type="PANTHER" id="PTHR15454">
    <property type="entry name" value="NISCHARIN RELATED"/>
    <property type="match status" value="1"/>
</dbReference>
<dbReference type="FunFam" id="3.80.10.10:FF:002123">
    <property type="entry name" value="Predicted protein"/>
    <property type="match status" value="1"/>
</dbReference>
<feature type="compositionally biased region" description="Basic and acidic residues" evidence="3">
    <location>
        <begin position="587"/>
        <end position="616"/>
    </location>
</feature>
<dbReference type="PROSITE" id="PS51450">
    <property type="entry name" value="LRR"/>
    <property type="match status" value="1"/>
</dbReference>
<dbReference type="AlphaFoldDB" id="A0A8J9VE28"/>
<keyword evidence="2" id="KW-0677">Repeat</keyword>
<dbReference type="GO" id="GO:0005737">
    <property type="term" value="C:cytoplasm"/>
    <property type="evidence" value="ECO:0007669"/>
    <property type="project" value="TreeGrafter"/>
</dbReference>
<reference evidence="4" key="1">
    <citation type="submission" date="2022-01" db="EMBL/GenBank/DDBJ databases">
        <authorList>
            <person name="Braso-Vives M."/>
        </authorList>
    </citation>
    <scope>NUCLEOTIDE SEQUENCE</scope>
</reference>
<gene>
    <name evidence="4" type="primary">DNAAF1</name>
    <name evidence="4" type="ORF">BLAG_LOCUS1573</name>
</gene>
<dbReference type="SUPFAM" id="SSF52075">
    <property type="entry name" value="Outer arm dynein light chain 1"/>
    <property type="match status" value="1"/>
</dbReference>
<dbReference type="InterPro" id="IPR032675">
    <property type="entry name" value="LRR_dom_sf"/>
</dbReference>
<keyword evidence="1" id="KW-0433">Leucine-rich repeat</keyword>
<dbReference type="PANTHER" id="PTHR15454:SF19">
    <property type="entry name" value="LEUCINE-RICH REPEAT-CONTAINING PROTEIN 51"/>
    <property type="match status" value="1"/>
</dbReference>
<feature type="compositionally biased region" description="Basic and acidic residues" evidence="3">
    <location>
        <begin position="664"/>
        <end position="679"/>
    </location>
</feature>
<dbReference type="InterPro" id="IPR001611">
    <property type="entry name" value="Leu-rich_rpt"/>
</dbReference>
<keyword evidence="5" id="KW-1185">Reference proteome</keyword>
<evidence type="ECO:0000256" key="2">
    <source>
        <dbReference type="ARBA" id="ARBA00022737"/>
    </source>
</evidence>
<feature type="compositionally biased region" description="Basic and acidic residues" evidence="3">
    <location>
        <begin position="694"/>
        <end position="714"/>
    </location>
</feature>
<sequence>MTFDPTTWRLVAKRNFVVARTWRILDDFGGYEHSYRDCFSAMTATESVLAFNAFEKQLRGLCLREFPCGLGSWRDSKATSKSAVTTRDYNVQIEHRETLEEFVTLKHSPWNIDCSWSNEARELRELAVKSPWLIDEKFIMKFFKTLKIIDKQITEVDAGLLGFPNLKELTLSVNLLEHVNSTHLPPNLEVLELCANQIRNLDSLCVQPPPLLHLGLGYNHITDVDEYLTGHYWPKLLSIDLGFNHLSDLLDVVRKVSELPKLRNLVLQGNPLALVPGYRGYTIDSLKKLTILDDQRISADERHRFKGLAKKKEVILDEAKVTVSISLVKGVPMPEELQPTEDQPEFPVVTKTYHVVYEFVDDIPSTGVGLLLDDSQGFGPLDTAGDSVVTGLESPEPPPMSMEHSVREPIMEEPPPEMEEPKFPGDRRPVIPDVPPQTAESVEPPITRDDHLEARPSIFITTPGGGDHELEPTLTPRSERIARDEPSIVVTTAEGVEGPLSDTQSNLPQEDMEEEPTQGTYTLRQVKTEGCSWAEAEIPMEYEQDMTVDNLLGLRDFLQKGLMISLIEEKVLSWPIDEDEERTNLGSKDKKREKSAKSDKGKGKDKDKGGKSGTSDKKKKTPGVELRHSPPETRVLGTYSLSLEQMLEGETTLNGEYTLEKVVEVKEVKEEETISDKKDKKSRGGKRARTPSAKKREKDKGKEKKPDSRKDSRDKKRPGSGAGKSDDEEEKVPPPPLTVQFKIKLHQWKTAADSMGASKTETRTETQLITAS</sequence>